<dbReference type="PROSITE" id="PS50003">
    <property type="entry name" value="PH_DOMAIN"/>
    <property type="match status" value="1"/>
</dbReference>
<evidence type="ECO:0000256" key="1">
    <source>
        <dbReference type="ARBA" id="ARBA00022553"/>
    </source>
</evidence>
<dbReference type="SMART" id="SM00233">
    <property type="entry name" value="PH"/>
    <property type="match status" value="1"/>
</dbReference>
<proteinExistence type="predicted"/>
<dbReference type="InterPro" id="IPR043324">
    <property type="entry name" value="PH_PLEKHG1_G2_G3"/>
</dbReference>
<dbReference type="InterPro" id="IPR035899">
    <property type="entry name" value="DBL_dom_sf"/>
</dbReference>
<accession>A0A7K5EJ49</accession>
<dbReference type="SMART" id="SM00325">
    <property type="entry name" value="RhoGEF"/>
    <property type="match status" value="1"/>
</dbReference>
<dbReference type="SUPFAM" id="SSF48065">
    <property type="entry name" value="DBL homology domain (DH-domain)"/>
    <property type="match status" value="1"/>
</dbReference>
<dbReference type="CDD" id="cd13243">
    <property type="entry name" value="PH_PLEKHG1_G2_G3"/>
    <property type="match status" value="1"/>
</dbReference>
<dbReference type="GO" id="GO:0031267">
    <property type="term" value="F:small GTPase binding"/>
    <property type="evidence" value="ECO:0007669"/>
    <property type="project" value="TreeGrafter"/>
</dbReference>
<dbReference type="Proteomes" id="UP000573697">
    <property type="component" value="Unassembled WGS sequence"/>
</dbReference>
<dbReference type="AlphaFoldDB" id="A0A7K5EJ49"/>
<dbReference type="GO" id="GO:0005829">
    <property type="term" value="C:cytosol"/>
    <property type="evidence" value="ECO:0007669"/>
    <property type="project" value="UniProtKB-ARBA"/>
</dbReference>
<dbReference type="GO" id="GO:0005085">
    <property type="term" value="F:guanyl-nucleotide exchange factor activity"/>
    <property type="evidence" value="ECO:0007669"/>
    <property type="project" value="InterPro"/>
</dbReference>
<evidence type="ECO:0000259" key="4">
    <source>
        <dbReference type="PROSITE" id="PS50010"/>
    </source>
</evidence>
<dbReference type="Gene3D" id="2.30.29.30">
    <property type="entry name" value="Pleckstrin-homology domain (PH domain)/Phosphotyrosine-binding domain (PTB)"/>
    <property type="match status" value="1"/>
</dbReference>
<dbReference type="SUPFAM" id="SSF50729">
    <property type="entry name" value="PH domain-like"/>
    <property type="match status" value="1"/>
</dbReference>
<dbReference type="InterPro" id="IPR011993">
    <property type="entry name" value="PH-like_dom_sf"/>
</dbReference>
<feature type="region of interest" description="Disordered" evidence="2">
    <location>
        <begin position="453"/>
        <end position="555"/>
    </location>
</feature>
<protein>
    <submittedName>
        <fullName evidence="5">PKHG3 protein</fullName>
    </submittedName>
</protein>
<evidence type="ECO:0000256" key="2">
    <source>
        <dbReference type="SAM" id="MobiDB-lite"/>
    </source>
</evidence>
<feature type="non-terminal residue" evidence="5">
    <location>
        <position position="555"/>
    </location>
</feature>
<dbReference type="InterPro" id="IPR001849">
    <property type="entry name" value="PH_domain"/>
</dbReference>
<dbReference type="PANTHER" id="PTHR45924">
    <property type="entry name" value="FI17866P1"/>
    <property type="match status" value="1"/>
</dbReference>
<dbReference type="EMBL" id="VYXF01008928">
    <property type="protein sequence ID" value="NWS32726.1"/>
    <property type="molecule type" value="Genomic_DNA"/>
</dbReference>
<reference evidence="5 6" key="1">
    <citation type="submission" date="2019-09" db="EMBL/GenBank/DDBJ databases">
        <title>Bird 10,000 Genomes (B10K) Project - Family phase.</title>
        <authorList>
            <person name="Zhang G."/>
        </authorList>
    </citation>
    <scope>NUCLEOTIDE SEQUENCE [LARGE SCALE GENOMIC DNA]</scope>
    <source>
        <strain evidence="5">B10K-DU-001-66</strain>
        <tissue evidence="5">Muscle</tissue>
    </source>
</reference>
<feature type="compositionally biased region" description="Basic and acidic residues" evidence="2">
    <location>
        <begin position="504"/>
        <end position="513"/>
    </location>
</feature>
<organism evidence="5 6">
    <name type="scientific">Polioptila caerulea</name>
    <name type="common">Blue-grey gnatcatcher</name>
    <dbReference type="NCBI Taxonomy" id="66707"/>
    <lineage>
        <taxon>Eukaryota</taxon>
        <taxon>Metazoa</taxon>
        <taxon>Chordata</taxon>
        <taxon>Craniata</taxon>
        <taxon>Vertebrata</taxon>
        <taxon>Euteleostomi</taxon>
        <taxon>Archelosauria</taxon>
        <taxon>Archosauria</taxon>
        <taxon>Dinosauria</taxon>
        <taxon>Saurischia</taxon>
        <taxon>Theropoda</taxon>
        <taxon>Coelurosauria</taxon>
        <taxon>Aves</taxon>
        <taxon>Neognathae</taxon>
        <taxon>Neoaves</taxon>
        <taxon>Telluraves</taxon>
        <taxon>Australaves</taxon>
        <taxon>Passeriformes</taxon>
        <taxon>Certhiidae</taxon>
        <taxon>Polioptilinae</taxon>
        <taxon>Polioptila</taxon>
    </lineage>
</organism>
<dbReference type="InterPro" id="IPR055251">
    <property type="entry name" value="SOS1_NGEF_PH"/>
</dbReference>
<comment type="caution">
    <text evidence="5">The sequence shown here is derived from an EMBL/GenBank/DDBJ whole genome shotgun (WGS) entry which is preliminary data.</text>
</comment>
<feature type="domain" description="PH" evidence="3">
    <location>
        <begin position="249"/>
        <end position="347"/>
    </location>
</feature>
<feature type="domain" description="DH" evidence="4">
    <location>
        <begin position="44"/>
        <end position="225"/>
    </location>
</feature>
<dbReference type="Gene3D" id="1.20.900.10">
    <property type="entry name" value="Dbl homology (DH) domain"/>
    <property type="match status" value="1"/>
</dbReference>
<dbReference type="Pfam" id="PF00621">
    <property type="entry name" value="RhoGEF"/>
    <property type="match status" value="1"/>
</dbReference>
<keyword evidence="6" id="KW-1185">Reference proteome</keyword>
<evidence type="ECO:0000259" key="3">
    <source>
        <dbReference type="PROSITE" id="PS50003"/>
    </source>
</evidence>
<evidence type="ECO:0000313" key="6">
    <source>
        <dbReference type="Proteomes" id="UP000573697"/>
    </source>
</evidence>
<dbReference type="PANTHER" id="PTHR45924:SF4">
    <property type="entry name" value="PLECKSTRIN HOMOLOGY DOMAIN-CONTAINING FAMILY G MEMBER 3"/>
    <property type="match status" value="1"/>
</dbReference>
<feature type="non-terminal residue" evidence="5">
    <location>
        <position position="1"/>
    </location>
</feature>
<dbReference type="InterPro" id="IPR000219">
    <property type="entry name" value="DH_dom"/>
</dbReference>
<name>A0A7K5EJ49_POLCE</name>
<dbReference type="Pfam" id="PF22697">
    <property type="entry name" value="SOS1_NGEF_PH"/>
    <property type="match status" value="1"/>
</dbReference>
<feature type="compositionally biased region" description="Acidic residues" evidence="2">
    <location>
        <begin position="520"/>
        <end position="533"/>
    </location>
</feature>
<keyword evidence="1" id="KW-0597">Phosphoprotein</keyword>
<gene>
    <name evidence="5" type="primary">Plekhg3</name>
    <name evidence="5" type="ORF">POLCAE_R14244</name>
</gene>
<evidence type="ECO:0000313" key="5">
    <source>
        <dbReference type="EMBL" id="NWS32726.1"/>
    </source>
</evidence>
<feature type="region of interest" description="Disordered" evidence="2">
    <location>
        <begin position="393"/>
        <end position="413"/>
    </location>
</feature>
<dbReference type="GO" id="GO:2000114">
    <property type="term" value="P:regulation of establishment of cell polarity"/>
    <property type="evidence" value="ECO:0007669"/>
    <property type="project" value="TreeGrafter"/>
</dbReference>
<dbReference type="FunFam" id="1.20.900.10:FF:000019">
    <property type="entry name" value="Pleckstrin homology domain-containing family G member 1"/>
    <property type="match status" value="1"/>
</dbReference>
<dbReference type="PROSITE" id="PS50010">
    <property type="entry name" value="DH_2"/>
    <property type="match status" value="1"/>
</dbReference>
<dbReference type="CDD" id="cd00160">
    <property type="entry name" value="RhoGEF"/>
    <property type="match status" value="1"/>
</dbReference>
<sequence length="555" mass="62982">GTMTEAWVEGLHNANNNASPGGWPGARGGHPLAAFGGPGAKPSYLDRVVQEIVESERTYARDLRSIVEGYLGKIIDAEEPVLRPEQVSALFGNIEDIYELSSTLLQNLESCANDPVAVAVCFVTRSQEFAIYTQYCNNYPSSVAALTECMRSKVQARFLRECQERLRHALPLGAYLLKPVQRILKYHLLLQEIARHFEHKAGDDYELVLEAIDTMTCVAWYINDMKRKHEHAIRQQEIQSRLLGWKGPDLTSYGELVLEGTFRAQRVRHDRALFLFDKALLITKRRGDHYIYKSHIPCSSLMLIESTRDSLCFSLAHYKHGKQQHSLQAKSVEEKRVWTHHIKRLILENHHATIPQKAKEAILEMDPFYPPRLPRCSPERLKKSWSCQPLGDAAAEPLQGRRQSEPTKHNLWHLGEQEPGQWLRAWWRRKRRRRKRRLWARTARKSCQGPGICCWSPRRSSATPRPSPGGAHGPSTHPPNSSAREHPKVPKSPSLVGTLALPSGDREPERTAEDLQVLSSEEEEEEEEEEEGEGATSILPPSVLDQASVIAERFG</sequence>